<comment type="function">
    <text evidence="4">Has an important function as a repair enzyme for proteins that have been inactivated by oxidation. Catalyzes the reversible oxidation-reduction of methionine sulfoxide in proteins to methionine.</text>
</comment>
<comment type="caution">
    <text evidence="6">The sequence shown here is derived from an EMBL/GenBank/DDBJ whole genome shotgun (WGS) entry which is preliminary data.</text>
</comment>
<proteinExistence type="inferred from homology"/>
<reference evidence="6 7" key="1">
    <citation type="submission" date="2019-12" db="EMBL/GenBank/DDBJ databases">
        <authorList>
            <person name="Huq M.A."/>
        </authorList>
    </citation>
    <scope>NUCLEOTIDE SEQUENCE [LARGE SCALE GENOMIC DNA]</scope>
    <source>
        <strain evidence="6 7">MAH-20</strain>
    </source>
</reference>
<keyword evidence="1 4" id="KW-0560">Oxidoreductase</keyword>
<evidence type="ECO:0000259" key="5">
    <source>
        <dbReference type="Pfam" id="PF01625"/>
    </source>
</evidence>
<evidence type="ECO:0000256" key="3">
    <source>
        <dbReference type="ARBA" id="ARBA00048782"/>
    </source>
</evidence>
<evidence type="ECO:0000256" key="4">
    <source>
        <dbReference type="HAMAP-Rule" id="MF_01401"/>
    </source>
</evidence>
<dbReference type="PANTHER" id="PTHR43774:SF1">
    <property type="entry name" value="PEPTIDE METHIONINE SULFOXIDE REDUCTASE MSRA 2"/>
    <property type="match status" value="1"/>
</dbReference>
<dbReference type="Proteomes" id="UP000441389">
    <property type="component" value="Unassembled WGS sequence"/>
</dbReference>
<dbReference type="GO" id="GO:0008113">
    <property type="term" value="F:peptide-methionine (S)-S-oxide reductase activity"/>
    <property type="evidence" value="ECO:0007669"/>
    <property type="project" value="UniProtKB-UniRule"/>
</dbReference>
<dbReference type="InterPro" id="IPR002569">
    <property type="entry name" value="Met_Sox_Rdtase_MsrA_dom"/>
</dbReference>
<dbReference type="RefSeq" id="WP_157028335.1">
    <property type="nucleotide sequence ID" value="NZ_WQMS01000020.1"/>
</dbReference>
<dbReference type="HAMAP" id="MF_01401">
    <property type="entry name" value="MsrA"/>
    <property type="match status" value="1"/>
</dbReference>
<dbReference type="SUPFAM" id="SSF55068">
    <property type="entry name" value="Peptide methionine sulfoxide reductase"/>
    <property type="match status" value="1"/>
</dbReference>
<organism evidence="6 7">
    <name type="scientific">Sphingomonas horti</name>
    <dbReference type="NCBI Taxonomy" id="2682842"/>
    <lineage>
        <taxon>Bacteria</taxon>
        <taxon>Pseudomonadati</taxon>
        <taxon>Pseudomonadota</taxon>
        <taxon>Alphaproteobacteria</taxon>
        <taxon>Sphingomonadales</taxon>
        <taxon>Sphingomonadaceae</taxon>
        <taxon>Sphingomonas</taxon>
    </lineage>
</organism>
<comment type="catalytic activity">
    <reaction evidence="2 4">
        <text>L-methionyl-[protein] + [thioredoxin]-disulfide + H2O = L-methionyl-(S)-S-oxide-[protein] + [thioredoxin]-dithiol</text>
        <dbReference type="Rhea" id="RHEA:14217"/>
        <dbReference type="Rhea" id="RHEA-COMP:10698"/>
        <dbReference type="Rhea" id="RHEA-COMP:10700"/>
        <dbReference type="Rhea" id="RHEA-COMP:12313"/>
        <dbReference type="Rhea" id="RHEA-COMP:12315"/>
        <dbReference type="ChEBI" id="CHEBI:15377"/>
        <dbReference type="ChEBI" id="CHEBI:16044"/>
        <dbReference type="ChEBI" id="CHEBI:29950"/>
        <dbReference type="ChEBI" id="CHEBI:44120"/>
        <dbReference type="ChEBI" id="CHEBI:50058"/>
        <dbReference type="EC" id="1.8.4.11"/>
    </reaction>
</comment>
<dbReference type="EC" id="1.8.4.11" evidence="4"/>
<feature type="active site" evidence="4">
    <location>
        <position position="56"/>
    </location>
</feature>
<dbReference type="EMBL" id="WQMS01000020">
    <property type="protein sequence ID" value="MVO79376.1"/>
    <property type="molecule type" value="Genomic_DNA"/>
</dbReference>
<dbReference type="AlphaFoldDB" id="A0A6I4J4V8"/>
<feature type="domain" description="Peptide methionine sulphoxide reductase MsrA" evidence="5">
    <location>
        <begin position="49"/>
        <end position="200"/>
    </location>
</feature>
<dbReference type="Pfam" id="PF01625">
    <property type="entry name" value="PMSR"/>
    <property type="match status" value="1"/>
</dbReference>
<evidence type="ECO:0000256" key="1">
    <source>
        <dbReference type="ARBA" id="ARBA00023002"/>
    </source>
</evidence>
<protein>
    <recommendedName>
        <fullName evidence="4">Peptide methionine sulfoxide reductase MsrA</fullName>
        <shortName evidence="4">Protein-methionine-S-oxide reductase</shortName>
        <ecNumber evidence="4">1.8.4.11</ecNumber>
    </recommendedName>
    <alternativeName>
        <fullName evidence="4">Peptide-methionine (S)-S-oxide reductase</fullName>
        <shortName evidence="4">Peptide Met(O) reductase</shortName>
    </alternativeName>
</protein>
<evidence type="ECO:0000256" key="2">
    <source>
        <dbReference type="ARBA" id="ARBA00047806"/>
    </source>
</evidence>
<accession>A0A6I4J4V8</accession>
<evidence type="ECO:0000313" key="6">
    <source>
        <dbReference type="EMBL" id="MVO79376.1"/>
    </source>
</evidence>
<dbReference type="InterPro" id="IPR036509">
    <property type="entry name" value="Met_Sox_Rdtase_MsrA_sf"/>
</dbReference>
<gene>
    <name evidence="4 6" type="primary">msrA</name>
    <name evidence="6" type="ORF">GON01_15690</name>
</gene>
<dbReference type="NCBIfam" id="TIGR00401">
    <property type="entry name" value="msrA"/>
    <property type="match status" value="1"/>
</dbReference>
<sequence length="226" mass="24353">MRARSSVLTIAALTIVAWAIGGASIARSARAVAVPAPKVSAAPAKGLRTAVLAGGCFWGMEGVFEHLKGVKGVTSGYAGGDAATANYDAVSSERTAHAEAIRIQFDASQISYETLLRVYFSVAHDPTQLNRQGPDSGPSYRSAIFPIGTEQERVARAYLAQLAAAKAWPRPIVTRIEQGRFYPAEAYHQNFMRRNPNHPYIRINDAPKLAALKAAFPALWRDAWSG</sequence>
<dbReference type="Gene3D" id="3.30.1060.10">
    <property type="entry name" value="Peptide methionine sulphoxide reductase MsrA"/>
    <property type="match status" value="1"/>
</dbReference>
<evidence type="ECO:0000313" key="7">
    <source>
        <dbReference type="Proteomes" id="UP000441389"/>
    </source>
</evidence>
<keyword evidence="7" id="KW-1185">Reference proteome</keyword>
<comment type="catalytic activity">
    <reaction evidence="3 4">
        <text>[thioredoxin]-disulfide + L-methionine + H2O = L-methionine (S)-S-oxide + [thioredoxin]-dithiol</text>
        <dbReference type="Rhea" id="RHEA:19993"/>
        <dbReference type="Rhea" id="RHEA-COMP:10698"/>
        <dbReference type="Rhea" id="RHEA-COMP:10700"/>
        <dbReference type="ChEBI" id="CHEBI:15377"/>
        <dbReference type="ChEBI" id="CHEBI:29950"/>
        <dbReference type="ChEBI" id="CHEBI:50058"/>
        <dbReference type="ChEBI" id="CHEBI:57844"/>
        <dbReference type="ChEBI" id="CHEBI:58772"/>
        <dbReference type="EC" id="1.8.4.11"/>
    </reaction>
</comment>
<name>A0A6I4J4V8_9SPHN</name>
<dbReference type="PANTHER" id="PTHR43774">
    <property type="entry name" value="PEPTIDE METHIONINE SULFOXIDE REDUCTASE"/>
    <property type="match status" value="1"/>
</dbReference>
<comment type="similarity">
    <text evidence="4">Belongs to the MsrA Met sulfoxide reductase family.</text>
</comment>